<comment type="caution">
    <text evidence="1">The sequence shown here is derived from an EMBL/GenBank/DDBJ whole genome shotgun (WGS) entry which is preliminary data.</text>
</comment>
<name>A0AAD1UCB2_EUPCR</name>
<keyword evidence="2" id="KW-1185">Reference proteome</keyword>
<dbReference type="AlphaFoldDB" id="A0AAD1UCB2"/>
<reference evidence="1" key="1">
    <citation type="submission" date="2023-07" db="EMBL/GenBank/DDBJ databases">
        <authorList>
            <consortium name="AG Swart"/>
            <person name="Singh M."/>
            <person name="Singh A."/>
            <person name="Seah K."/>
            <person name="Emmerich C."/>
        </authorList>
    </citation>
    <scope>NUCLEOTIDE SEQUENCE</scope>
    <source>
        <strain evidence="1">DP1</strain>
    </source>
</reference>
<sequence length="164" mass="18838">MDLKELSQLNADMKLCCFPPLRISSCGTILGILRSLSIALLKHVIPKCSFKTINHGSRTKHGYSHHEIMKVEYHEVFIFAYVANFNCIQFSKTGIKICRSSTIKFRRKAHKANIKIKRLVQRVIFAVNVLAICIMRAQVMEIDINVLYTCWICPENFNLATFCI</sequence>
<dbReference type="EMBL" id="CAMPGE010005344">
    <property type="protein sequence ID" value="CAI2364194.1"/>
    <property type="molecule type" value="Genomic_DNA"/>
</dbReference>
<evidence type="ECO:0000313" key="1">
    <source>
        <dbReference type="EMBL" id="CAI2364194.1"/>
    </source>
</evidence>
<proteinExistence type="predicted"/>
<accession>A0AAD1UCB2</accession>
<evidence type="ECO:0000313" key="2">
    <source>
        <dbReference type="Proteomes" id="UP001295684"/>
    </source>
</evidence>
<organism evidence="1 2">
    <name type="scientific">Euplotes crassus</name>
    <dbReference type="NCBI Taxonomy" id="5936"/>
    <lineage>
        <taxon>Eukaryota</taxon>
        <taxon>Sar</taxon>
        <taxon>Alveolata</taxon>
        <taxon>Ciliophora</taxon>
        <taxon>Intramacronucleata</taxon>
        <taxon>Spirotrichea</taxon>
        <taxon>Hypotrichia</taxon>
        <taxon>Euplotida</taxon>
        <taxon>Euplotidae</taxon>
        <taxon>Moneuplotes</taxon>
    </lineage>
</organism>
<protein>
    <submittedName>
        <fullName evidence="1">Uncharacterized protein</fullName>
    </submittedName>
</protein>
<gene>
    <name evidence="1" type="ORF">ECRASSUSDP1_LOCUS5537</name>
</gene>
<dbReference type="Proteomes" id="UP001295684">
    <property type="component" value="Unassembled WGS sequence"/>
</dbReference>